<evidence type="ECO:0000313" key="4">
    <source>
        <dbReference type="Proteomes" id="UP000008810"/>
    </source>
</evidence>
<accession>A0A2K2CPU1</accession>
<evidence type="ECO:0000313" key="2">
    <source>
        <dbReference type="EMBL" id="PNT64023.1"/>
    </source>
</evidence>
<proteinExistence type="predicted"/>
<dbReference type="FunCoup" id="A0A2K2CPU1">
    <property type="interactions" value="1"/>
</dbReference>
<dbReference type="EMBL" id="CM000883">
    <property type="protein sequence ID" value="PNT64023.1"/>
    <property type="molecule type" value="Genomic_DNA"/>
</dbReference>
<name>A0A2K2CPU1_BRADI</name>
<feature type="non-terminal residue" evidence="2">
    <location>
        <position position="317"/>
    </location>
</feature>
<feature type="compositionally biased region" description="Basic and acidic residues" evidence="1">
    <location>
        <begin position="308"/>
        <end position="317"/>
    </location>
</feature>
<dbReference type="Gramene" id="PNT64023">
    <property type="protein sequence ID" value="PNT64023"/>
    <property type="gene ID" value="BRADI_4g23631v3"/>
</dbReference>
<dbReference type="OrthoDB" id="693793at2759"/>
<organism evidence="2">
    <name type="scientific">Brachypodium distachyon</name>
    <name type="common">Purple false brome</name>
    <name type="synonym">Trachynia distachya</name>
    <dbReference type="NCBI Taxonomy" id="15368"/>
    <lineage>
        <taxon>Eukaryota</taxon>
        <taxon>Viridiplantae</taxon>
        <taxon>Streptophyta</taxon>
        <taxon>Embryophyta</taxon>
        <taxon>Tracheophyta</taxon>
        <taxon>Spermatophyta</taxon>
        <taxon>Magnoliopsida</taxon>
        <taxon>Liliopsida</taxon>
        <taxon>Poales</taxon>
        <taxon>Poaceae</taxon>
        <taxon>BOP clade</taxon>
        <taxon>Pooideae</taxon>
        <taxon>Stipodae</taxon>
        <taxon>Brachypodieae</taxon>
        <taxon>Brachypodium</taxon>
    </lineage>
</organism>
<reference evidence="2 3" key="1">
    <citation type="journal article" date="2010" name="Nature">
        <title>Genome sequencing and analysis of the model grass Brachypodium distachyon.</title>
        <authorList>
            <consortium name="International Brachypodium Initiative"/>
        </authorList>
    </citation>
    <scope>NUCLEOTIDE SEQUENCE [LARGE SCALE GENOMIC DNA]</scope>
    <source>
        <strain evidence="2 3">Bd21</strain>
    </source>
</reference>
<dbReference type="InterPro" id="IPR040256">
    <property type="entry name" value="At4g02000-like"/>
</dbReference>
<feature type="region of interest" description="Disordered" evidence="1">
    <location>
        <begin position="191"/>
        <end position="317"/>
    </location>
</feature>
<sequence>MAVAKVLTRKKFGKGTLMETMYSAWGADREVSFQELEPNLFLLQAFCLGDWKRIMEEGPWLFRKCALMMIHKLPHLYWRQEVIKKLASRVGEVLAIDPAAVPTIRRDFFRARVRLVADAPLTRVVPLSSERQERMLLPVLYENIPRFREFCGLMGHDKLECGTGEHVEEDLQFGDWMLSDEALWRPGTPGMRAGRFAGGQRGHGGHSGFCGGRDDGRGRGGGGGGERVFRKWKPHQPTESGGHKRSSTDAGLEENEDLADTASGPLKAPAEVNQADTGDLLVNKKLDTNGGDPAMAGNVPPPPPRYIPPREQKRAKK</sequence>
<dbReference type="Proteomes" id="UP000008810">
    <property type="component" value="Chromosome 4"/>
</dbReference>
<keyword evidence="4" id="KW-1185">Reference proteome</keyword>
<feature type="compositionally biased region" description="Gly residues" evidence="1">
    <location>
        <begin position="196"/>
        <end position="211"/>
    </location>
</feature>
<reference evidence="2" key="2">
    <citation type="submission" date="2017-06" db="EMBL/GenBank/DDBJ databases">
        <title>WGS assembly of Brachypodium distachyon.</title>
        <authorList>
            <consortium name="The International Brachypodium Initiative"/>
            <person name="Lucas S."/>
            <person name="Harmon-Smith M."/>
            <person name="Lail K."/>
            <person name="Tice H."/>
            <person name="Grimwood J."/>
            <person name="Bruce D."/>
            <person name="Barry K."/>
            <person name="Shu S."/>
            <person name="Lindquist E."/>
            <person name="Wang M."/>
            <person name="Pitluck S."/>
            <person name="Vogel J.P."/>
            <person name="Garvin D.F."/>
            <person name="Mockler T.C."/>
            <person name="Schmutz J."/>
            <person name="Rokhsar D."/>
            <person name="Bevan M.W."/>
        </authorList>
    </citation>
    <scope>NUCLEOTIDE SEQUENCE</scope>
    <source>
        <strain evidence="2">Bd21</strain>
    </source>
</reference>
<dbReference type="InParanoid" id="A0A2K2CPU1"/>
<evidence type="ECO:0000313" key="3">
    <source>
        <dbReference type="EnsemblPlants" id="PNT64023"/>
    </source>
</evidence>
<dbReference type="AlphaFoldDB" id="A0A2K2CPU1"/>
<dbReference type="PANTHER" id="PTHR31286:SF167">
    <property type="entry name" value="OS09G0268800 PROTEIN"/>
    <property type="match status" value="1"/>
</dbReference>
<protein>
    <submittedName>
        <fullName evidence="2 3">Uncharacterized protein</fullName>
    </submittedName>
</protein>
<evidence type="ECO:0000256" key="1">
    <source>
        <dbReference type="SAM" id="MobiDB-lite"/>
    </source>
</evidence>
<reference evidence="3" key="3">
    <citation type="submission" date="2018-08" db="UniProtKB">
        <authorList>
            <consortium name="EnsemblPlants"/>
        </authorList>
    </citation>
    <scope>IDENTIFICATION</scope>
    <source>
        <strain evidence="3">cv. Bd21</strain>
    </source>
</reference>
<dbReference type="EnsemblPlants" id="PNT64023">
    <property type="protein sequence ID" value="PNT64023"/>
    <property type="gene ID" value="BRADI_4g23631v3"/>
</dbReference>
<gene>
    <name evidence="2" type="ORF">BRADI_4g23631v3</name>
</gene>
<dbReference type="PANTHER" id="PTHR31286">
    <property type="entry name" value="GLYCINE-RICH CELL WALL STRUCTURAL PROTEIN 1.8-LIKE"/>
    <property type="match status" value="1"/>
</dbReference>